<keyword evidence="2" id="KW-0812">Transmembrane</keyword>
<feature type="signal peptide" evidence="3">
    <location>
        <begin position="1"/>
        <end position="18"/>
    </location>
</feature>
<reference evidence="4 5" key="1">
    <citation type="submission" date="2016-07" db="EMBL/GenBank/DDBJ databases">
        <title>Pervasive Adenine N6-methylation of Active Genes in Fungi.</title>
        <authorList>
            <consortium name="DOE Joint Genome Institute"/>
            <person name="Mondo S.J."/>
            <person name="Dannebaum R.O."/>
            <person name="Kuo R.C."/>
            <person name="Labutti K."/>
            <person name="Haridas S."/>
            <person name="Kuo A."/>
            <person name="Salamov A."/>
            <person name="Ahrendt S.R."/>
            <person name="Lipzen A."/>
            <person name="Sullivan W."/>
            <person name="Andreopoulos W.B."/>
            <person name="Clum A."/>
            <person name="Lindquist E."/>
            <person name="Daum C."/>
            <person name="Ramamoorthy G.K."/>
            <person name="Gryganskyi A."/>
            <person name="Culley D."/>
            <person name="Magnuson J.K."/>
            <person name="James T.Y."/>
            <person name="O'Malley M.A."/>
            <person name="Stajich J.E."/>
            <person name="Spatafora J.W."/>
            <person name="Visel A."/>
            <person name="Grigoriev I.V."/>
        </authorList>
    </citation>
    <scope>NUCLEOTIDE SEQUENCE [LARGE SCALE GENOMIC DNA]</scope>
    <source>
        <strain evidence="4 5">ATCC 12442</strain>
    </source>
</reference>
<accession>A0A1Y1W818</accession>
<feature type="non-terminal residue" evidence="4">
    <location>
        <position position="220"/>
    </location>
</feature>
<evidence type="ECO:0000256" key="1">
    <source>
        <dbReference type="SAM" id="MobiDB-lite"/>
    </source>
</evidence>
<name>A0A1Y1W818_9FUNG</name>
<feature type="chain" id="PRO_5013095935" evidence="3">
    <location>
        <begin position="19"/>
        <end position="220"/>
    </location>
</feature>
<evidence type="ECO:0000313" key="5">
    <source>
        <dbReference type="Proteomes" id="UP000193922"/>
    </source>
</evidence>
<protein>
    <submittedName>
        <fullName evidence="4">Uncharacterized protein</fullName>
    </submittedName>
</protein>
<dbReference type="OrthoDB" id="10661371at2759"/>
<proteinExistence type="predicted"/>
<organism evidence="4 5">
    <name type="scientific">Linderina pennispora</name>
    <dbReference type="NCBI Taxonomy" id="61395"/>
    <lineage>
        <taxon>Eukaryota</taxon>
        <taxon>Fungi</taxon>
        <taxon>Fungi incertae sedis</taxon>
        <taxon>Zoopagomycota</taxon>
        <taxon>Kickxellomycotina</taxon>
        <taxon>Kickxellomycetes</taxon>
        <taxon>Kickxellales</taxon>
        <taxon>Kickxellaceae</taxon>
        <taxon>Linderina</taxon>
    </lineage>
</organism>
<keyword evidence="5" id="KW-1185">Reference proteome</keyword>
<dbReference type="AlphaFoldDB" id="A0A1Y1W818"/>
<keyword evidence="2" id="KW-0472">Membrane</keyword>
<sequence>MAWLVFALLGFIACPLAALGLYIDTQHGYLDPPWQVLVAGIVDTCMFVYAFWALEIVTDSDTPLERARKTDEATSSMGELSLGESVVNRDQNDSLRGTAFAGLHGDRRPGDWVSQGRNMAHRTATESSGGSAVGDELASMFGLESLAVGGRSRPVPATVVAAQSMDVDTSDADLGRGPRLRPADPSGNYRPFESTHFQSQDTGLESKMRGFSINEDDDED</sequence>
<comment type="caution">
    <text evidence="4">The sequence shown here is derived from an EMBL/GenBank/DDBJ whole genome shotgun (WGS) entry which is preliminary data.</text>
</comment>
<gene>
    <name evidence="4" type="ORF">DL89DRAFT_258350</name>
</gene>
<evidence type="ECO:0000256" key="2">
    <source>
        <dbReference type="SAM" id="Phobius"/>
    </source>
</evidence>
<dbReference type="RefSeq" id="XP_040743046.1">
    <property type="nucleotide sequence ID" value="XM_040885604.1"/>
</dbReference>
<dbReference type="GeneID" id="63802252"/>
<feature type="region of interest" description="Disordered" evidence="1">
    <location>
        <begin position="166"/>
        <end position="220"/>
    </location>
</feature>
<keyword evidence="2" id="KW-1133">Transmembrane helix</keyword>
<dbReference type="EMBL" id="MCFD01000008">
    <property type="protein sequence ID" value="ORX69314.1"/>
    <property type="molecule type" value="Genomic_DNA"/>
</dbReference>
<keyword evidence="3" id="KW-0732">Signal</keyword>
<dbReference type="Proteomes" id="UP000193922">
    <property type="component" value="Unassembled WGS sequence"/>
</dbReference>
<evidence type="ECO:0000256" key="3">
    <source>
        <dbReference type="SAM" id="SignalP"/>
    </source>
</evidence>
<evidence type="ECO:0000313" key="4">
    <source>
        <dbReference type="EMBL" id="ORX69314.1"/>
    </source>
</evidence>
<feature type="transmembrane region" description="Helical" evidence="2">
    <location>
        <begin position="34"/>
        <end position="54"/>
    </location>
</feature>